<dbReference type="AlphaFoldDB" id="A0AAW2BRG3"/>
<dbReference type="Proteomes" id="UP001459277">
    <property type="component" value="Unassembled WGS sequence"/>
</dbReference>
<evidence type="ECO:0000313" key="3">
    <source>
        <dbReference type="Proteomes" id="UP001459277"/>
    </source>
</evidence>
<accession>A0AAW2BRG3</accession>
<evidence type="ECO:0000256" key="1">
    <source>
        <dbReference type="SAM" id="MobiDB-lite"/>
    </source>
</evidence>
<organism evidence="2 3">
    <name type="scientific">Lithocarpus litseifolius</name>
    <dbReference type="NCBI Taxonomy" id="425828"/>
    <lineage>
        <taxon>Eukaryota</taxon>
        <taxon>Viridiplantae</taxon>
        <taxon>Streptophyta</taxon>
        <taxon>Embryophyta</taxon>
        <taxon>Tracheophyta</taxon>
        <taxon>Spermatophyta</taxon>
        <taxon>Magnoliopsida</taxon>
        <taxon>eudicotyledons</taxon>
        <taxon>Gunneridae</taxon>
        <taxon>Pentapetalae</taxon>
        <taxon>rosids</taxon>
        <taxon>fabids</taxon>
        <taxon>Fagales</taxon>
        <taxon>Fagaceae</taxon>
        <taxon>Lithocarpus</taxon>
    </lineage>
</organism>
<dbReference type="EMBL" id="JAZDWU010000010">
    <property type="protein sequence ID" value="KAK9988606.1"/>
    <property type="molecule type" value="Genomic_DNA"/>
</dbReference>
<comment type="caution">
    <text evidence="2">The sequence shown here is derived from an EMBL/GenBank/DDBJ whole genome shotgun (WGS) entry which is preliminary data.</text>
</comment>
<gene>
    <name evidence="2" type="ORF">SO802_028845</name>
</gene>
<evidence type="ECO:0000313" key="2">
    <source>
        <dbReference type="EMBL" id="KAK9988606.1"/>
    </source>
</evidence>
<protein>
    <submittedName>
        <fullName evidence="2">Uncharacterized protein</fullName>
    </submittedName>
</protein>
<name>A0AAW2BRG3_9ROSI</name>
<proteinExistence type="predicted"/>
<keyword evidence="3" id="KW-1185">Reference proteome</keyword>
<dbReference type="Gene3D" id="3.40.50.720">
    <property type="entry name" value="NAD(P)-binding Rossmann-like Domain"/>
    <property type="match status" value="1"/>
</dbReference>
<reference evidence="2 3" key="1">
    <citation type="submission" date="2024-01" db="EMBL/GenBank/DDBJ databases">
        <title>A telomere-to-telomere, gap-free genome of sweet tea (Lithocarpus litseifolius).</title>
        <authorList>
            <person name="Zhou J."/>
        </authorList>
    </citation>
    <scope>NUCLEOTIDE SEQUENCE [LARGE SCALE GENOMIC DNA]</scope>
    <source>
        <strain evidence="2">Zhou-2022a</strain>
        <tissue evidence="2">Leaf</tissue>
    </source>
</reference>
<sequence>MGYDCCEPLPQSVGVKKWLGLRLSLSKPRRSQSESDDCSEPLSKSQGASTRLLLLWTRRVVKKVDGAVGNYSIYAAESLNRIRMEMTDAAFTLLKGVVATKDVVEACKDVKIAVMLVDTHRRKLH</sequence>
<feature type="region of interest" description="Disordered" evidence="1">
    <location>
        <begin position="27"/>
        <end position="47"/>
    </location>
</feature>